<evidence type="ECO:0000256" key="1">
    <source>
        <dbReference type="ARBA" id="ARBA00004141"/>
    </source>
</evidence>
<dbReference type="InterPro" id="IPR036259">
    <property type="entry name" value="MFS_trans_sf"/>
</dbReference>
<feature type="transmembrane region" description="Helical" evidence="10">
    <location>
        <begin position="336"/>
        <end position="358"/>
    </location>
</feature>
<organism evidence="12 13">
    <name type="scientific">Trichosporon asahii var. asahii (strain ATCC 90039 / CBS 2479 / JCM 2466 / KCTC 7840 / NBRC 103889/ NCYC 2677 / UAMH 7654)</name>
    <name type="common">Yeast</name>
    <dbReference type="NCBI Taxonomy" id="1186058"/>
    <lineage>
        <taxon>Eukaryota</taxon>
        <taxon>Fungi</taxon>
        <taxon>Dikarya</taxon>
        <taxon>Basidiomycota</taxon>
        <taxon>Agaricomycotina</taxon>
        <taxon>Tremellomycetes</taxon>
        <taxon>Trichosporonales</taxon>
        <taxon>Trichosporonaceae</taxon>
        <taxon>Trichosporon</taxon>
    </lineage>
</organism>
<feature type="transmembrane region" description="Helical" evidence="10">
    <location>
        <begin position="370"/>
        <end position="387"/>
    </location>
</feature>
<dbReference type="GeneID" id="25984835"/>
<dbReference type="InterPro" id="IPR003663">
    <property type="entry name" value="Sugar/inositol_transpt"/>
</dbReference>
<dbReference type="PANTHER" id="PTHR48022">
    <property type="entry name" value="PLASTIDIC GLUCOSE TRANSPORTER 4"/>
    <property type="match status" value="1"/>
</dbReference>
<evidence type="ECO:0000256" key="9">
    <source>
        <dbReference type="SAM" id="MobiDB-lite"/>
    </source>
</evidence>
<keyword evidence="12" id="KW-0762">Sugar transport</keyword>
<feature type="transmembrane region" description="Helical" evidence="10">
    <location>
        <begin position="58"/>
        <end position="77"/>
    </location>
</feature>
<evidence type="ECO:0000259" key="11">
    <source>
        <dbReference type="PROSITE" id="PS50850"/>
    </source>
</evidence>
<accession>J5TTY6</accession>
<dbReference type="InterPro" id="IPR050360">
    <property type="entry name" value="MFS_Sugar_Transporters"/>
</dbReference>
<keyword evidence="6 10" id="KW-0472">Membrane</keyword>
<dbReference type="PANTHER" id="PTHR48022:SF46">
    <property type="entry name" value="SUGAR TRANSPORTER, PUTATIVE (AFU_ORTHOLOGUE AFUA_1G11830)-RELATED"/>
    <property type="match status" value="1"/>
</dbReference>
<dbReference type="AlphaFoldDB" id="J5TTY6"/>
<dbReference type="RefSeq" id="XP_014184007.1">
    <property type="nucleotide sequence ID" value="XM_014328532.1"/>
</dbReference>
<dbReference type="SUPFAM" id="SSF103473">
    <property type="entry name" value="MFS general substrate transporter"/>
    <property type="match status" value="1"/>
</dbReference>
<dbReference type="Pfam" id="PF00083">
    <property type="entry name" value="Sugar_tr"/>
    <property type="match status" value="1"/>
</dbReference>
<feature type="transmembrane region" description="Helical" evidence="10">
    <location>
        <begin position="148"/>
        <end position="167"/>
    </location>
</feature>
<evidence type="ECO:0000313" key="12">
    <source>
        <dbReference type="EMBL" id="EJT52826.1"/>
    </source>
</evidence>
<dbReference type="FunFam" id="1.20.1250.20:FF:000134">
    <property type="entry name" value="MFS sugar transporter protein"/>
    <property type="match status" value="1"/>
</dbReference>
<keyword evidence="5 10" id="KW-1133">Transmembrane helix</keyword>
<feature type="domain" description="Major facilitator superfamily (MFS) profile" evidence="11">
    <location>
        <begin position="15"/>
        <end position="464"/>
    </location>
</feature>
<dbReference type="GO" id="GO:0005351">
    <property type="term" value="F:carbohydrate:proton symporter activity"/>
    <property type="evidence" value="ECO:0007669"/>
    <property type="project" value="TreeGrafter"/>
</dbReference>
<evidence type="ECO:0000256" key="2">
    <source>
        <dbReference type="ARBA" id="ARBA00010992"/>
    </source>
</evidence>
<dbReference type="InterPro" id="IPR005828">
    <property type="entry name" value="MFS_sugar_transport-like"/>
</dbReference>
<feature type="compositionally biased region" description="Polar residues" evidence="9">
    <location>
        <begin position="524"/>
        <end position="535"/>
    </location>
</feature>
<dbReference type="Proteomes" id="UP000002748">
    <property type="component" value="Unassembled WGS sequence"/>
</dbReference>
<dbReference type="GO" id="GO:0016020">
    <property type="term" value="C:membrane"/>
    <property type="evidence" value="ECO:0007669"/>
    <property type="project" value="UniProtKB-SubCell"/>
</dbReference>
<dbReference type="HOGENOM" id="CLU_001265_30_13_1"/>
<dbReference type="InterPro" id="IPR020846">
    <property type="entry name" value="MFS_dom"/>
</dbReference>
<feature type="transmembrane region" description="Helical" evidence="10">
    <location>
        <begin position="114"/>
        <end position="136"/>
    </location>
</feature>
<feature type="transmembrane region" description="Helical" evidence="10">
    <location>
        <begin position="439"/>
        <end position="460"/>
    </location>
</feature>
<feature type="transmembrane region" description="Helical" evidence="10">
    <location>
        <begin position="179"/>
        <end position="202"/>
    </location>
</feature>
<dbReference type="VEuPathDB" id="FungiDB:A1Q1_01321"/>
<evidence type="ECO:0000256" key="10">
    <source>
        <dbReference type="SAM" id="Phobius"/>
    </source>
</evidence>
<comment type="similarity">
    <text evidence="2 8">Belongs to the major facilitator superfamily. Sugar transporter (TC 2.A.1.1) family.</text>
</comment>
<name>J5TTY6_TRIAS</name>
<dbReference type="KEGG" id="tasa:A1Q1_01321"/>
<comment type="caution">
    <text evidence="12">The sequence shown here is derived from an EMBL/GenBank/DDBJ whole genome shotgun (WGS) entry which is preliminary data.</text>
</comment>
<evidence type="ECO:0000313" key="13">
    <source>
        <dbReference type="Proteomes" id="UP000002748"/>
    </source>
</evidence>
<proteinExistence type="inferred from homology"/>
<keyword evidence="3 8" id="KW-0813">Transport</keyword>
<evidence type="ECO:0000256" key="5">
    <source>
        <dbReference type="ARBA" id="ARBA00022989"/>
    </source>
</evidence>
<dbReference type="EMBL" id="ALBS01000016">
    <property type="protein sequence ID" value="EJT52826.1"/>
    <property type="molecule type" value="Genomic_DNA"/>
</dbReference>
<keyword evidence="4 10" id="KW-0812">Transmembrane</keyword>
<comment type="catalytic activity">
    <reaction evidence="7">
        <text>myo-inositol(out) + H(+)(out) = myo-inositol(in) + H(+)(in)</text>
        <dbReference type="Rhea" id="RHEA:60364"/>
        <dbReference type="ChEBI" id="CHEBI:15378"/>
        <dbReference type="ChEBI" id="CHEBI:17268"/>
    </reaction>
</comment>
<dbReference type="PRINTS" id="PR00171">
    <property type="entry name" value="SUGRTRNSPORT"/>
</dbReference>
<feature type="transmembrane region" description="Helical" evidence="10">
    <location>
        <begin position="308"/>
        <end position="330"/>
    </location>
</feature>
<dbReference type="PROSITE" id="PS50850">
    <property type="entry name" value="MFS"/>
    <property type="match status" value="1"/>
</dbReference>
<evidence type="ECO:0000256" key="6">
    <source>
        <dbReference type="ARBA" id="ARBA00023136"/>
    </source>
</evidence>
<comment type="subcellular location">
    <subcellularLocation>
        <location evidence="1">Membrane</location>
        <topology evidence="1">Multi-pass membrane protein</topology>
    </subcellularLocation>
</comment>
<dbReference type="PROSITE" id="PS00217">
    <property type="entry name" value="SUGAR_TRANSPORT_2"/>
    <property type="match status" value="1"/>
</dbReference>
<sequence>MFTMMGPERARAWTICLVAALGMTLYGYDAASFNSSYGLKTFVHHFAGPNATKMDPNLLGAANTAFTCGSIIPGYFITPSVSKRFGRRVAIFIGCFLVVIATFLQTFAPNFGTYIAGRLIVGMGHGFVMPTGPCYIAEIAPHAIRGRIMSFWQVSFTIGAFFVYWVAYGLKKADYLGDWQWRTIQILQLVFPLIVGIGILFCPESPRWLVERNRIPEARRIIRKIRAPDEVDAELETIVAAVEYERANINHGDSYLTPYKLIWTDVSVRKRFLLCLVINGGQQVCGNSQLGSFSTLIYQQVFADANTIFLINAIAASFNILFTLNCFWLVDRLGRRFLLITGAAGMAAALLCVASVGVGIKPGPDGHKPYGEGVAIAFLFFVFALFYKPSWGATVWIYTGEVFSQNVRAHAVAMASQWQHVCSAIVSQFFPLFLQNCGFYTFFFFAGINALLCLFTIFFIPESKGVPLEEMDTLFGAKSHTSEQRPLGGDAKGATLAYSGESGDSTPRNEEDKGSGAESVGPSEKNTPSLPSKPS</sequence>
<evidence type="ECO:0000256" key="3">
    <source>
        <dbReference type="ARBA" id="ARBA00022448"/>
    </source>
</evidence>
<dbReference type="Gene3D" id="1.20.1250.20">
    <property type="entry name" value="MFS general substrate transporter like domains"/>
    <property type="match status" value="1"/>
</dbReference>
<evidence type="ECO:0000256" key="7">
    <source>
        <dbReference type="ARBA" id="ARBA00049119"/>
    </source>
</evidence>
<feature type="region of interest" description="Disordered" evidence="9">
    <location>
        <begin position="479"/>
        <end position="535"/>
    </location>
</feature>
<dbReference type="InterPro" id="IPR005829">
    <property type="entry name" value="Sugar_transporter_CS"/>
</dbReference>
<gene>
    <name evidence="12" type="ORF">A1Q1_01321</name>
</gene>
<dbReference type="OrthoDB" id="508119at2759"/>
<evidence type="ECO:0000256" key="4">
    <source>
        <dbReference type="ARBA" id="ARBA00022692"/>
    </source>
</evidence>
<dbReference type="NCBIfam" id="TIGR00879">
    <property type="entry name" value="SP"/>
    <property type="match status" value="1"/>
</dbReference>
<reference evidence="12 13" key="1">
    <citation type="journal article" date="2012" name="Eukaryot. Cell">
        <title>Draft genome sequence of CBS 2479, the standard type strain of Trichosporon asahii.</title>
        <authorList>
            <person name="Yang R.Y."/>
            <person name="Li H.T."/>
            <person name="Zhu H."/>
            <person name="Zhou G.P."/>
            <person name="Wang M."/>
            <person name="Wang L."/>
        </authorList>
    </citation>
    <scope>NUCLEOTIDE SEQUENCE [LARGE SCALE GENOMIC DNA]</scope>
    <source>
        <strain evidence="13">ATCC 90039 / CBS 2479 / JCM 2466 / KCTC 7840 / NCYC 2677 / UAMH 7654</strain>
    </source>
</reference>
<protein>
    <submittedName>
        <fullName evidence="12">MFS sugar transporter-like protein</fullName>
    </submittedName>
</protein>
<evidence type="ECO:0000256" key="8">
    <source>
        <dbReference type="RuleBase" id="RU003346"/>
    </source>
</evidence>
<feature type="transmembrane region" description="Helical" evidence="10">
    <location>
        <begin position="89"/>
        <end position="108"/>
    </location>
</feature>